<name>A0ACD5C2T3_9SPHI</name>
<organism evidence="1 2">
    <name type="scientific">Sphingobacterium thalpophilum</name>
    <dbReference type="NCBI Taxonomy" id="259"/>
    <lineage>
        <taxon>Bacteria</taxon>
        <taxon>Pseudomonadati</taxon>
        <taxon>Bacteroidota</taxon>
        <taxon>Sphingobacteriia</taxon>
        <taxon>Sphingobacteriales</taxon>
        <taxon>Sphingobacteriaceae</taxon>
        <taxon>Sphingobacterium</taxon>
    </lineage>
</organism>
<evidence type="ECO:0000313" key="2">
    <source>
        <dbReference type="Proteomes" id="UP001485301"/>
    </source>
</evidence>
<reference evidence="1" key="1">
    <citation type="submission" date="2024-04" db="EMBL/GenBank/DDBJ databases">
        <title>Complete genome sequence of Sphingobacterium thalpophiium BAA-1094.</title>
        <authorList>
            <person name="Adaikpoh B.I."/>
        </authorList>
    </citation>
    <scope>NUCLEOTIDE SEQUENCE</scope>
    <source>
        <strain evidence="1">BAA-1094</strain>
    </source>
</reference>
<protein>
    <submittedName>
        <fullName evidence="1">SDR family NAD(P)-dependent oxidoreductase</fullName>
    </submittedName>
</protein>
<evidence type="ECO:0000313" key="1">
    <source>
        <dbReference type="EMBL" id="WZN56155.1"/>
    </source>
</evidence>
<accession>A0ACD5C2T3</accession>
<sequence length="110" mass="11599">MANQEVNGKVVLIAGGAKNLGGLLSRDFAAQGAKLVIPYNSESTRAEAEKTLSDVQAIGAEGLLVQGDLTQLSNIKALFDQAEEKFGKVDIAINTVGKVLKKTVCRDVRA</sequence>
<dbReference type="EMBL" id="CP151087">
    <property type="protein sequence ID" value="WZN56155.1"/>
    <property type="molecule type" value="Genomic_DNA"/>
</dbReference>
<keyword evidence="2" id="KW-1185">Reference proteome</keyword>
<gene>
    <name evidence="1" type="ORF">AACH28_01145</name>
</gene>
<proteinExistence type="predicted"/>
<dbReference type="Proteomes" id="UP001485301">
    <property type="component" value="Chromosome"/>
</dbReference>